<feature type="transmembrane region" description="Helical" evidence="6">
    <location>
        <begin position="55"/>
        <end position="74"/>
    </location>
</feature>
<evidence type="ECO:0000256" key="2">
    <source>
        <dbReference type="ARBA" id="ARBA00022448"/>
    </source>
</evidence>
<dbReference type="InterPro" id="IPR036259">
    <property type="entry name" value="MFS_trans_sf"/>
</dbReference>
<dbReference type="Proteomes" id="UP001189663">
    <property type="component" value="Unassembled WGS sequence"/>
</dbReference>
<feature type="transmembrane region" description="Helical" evidence="6">
    <location>
        <begin position="279"/>
        <end position="301"/>
    </location>
</feature>
<name>A0ABC8QLG0_9RALS</name>
<dbReference type="Gene3D" id="1.20.1250.20">
    <property type="entry name" value="MFS general substrate transporter like domains"/>
    <property type="match status" value="2"/>
</dbReference>
<feature type="transmembrane region" description="Helical" evidence="6">
    <location>
        <begin position="178"/>
        <end position="201"/>
    </location>
</feature>
<evidence type="ECO:0000256" key="6">
    <source>
        <dbReference type="SAM" id="Phobius"/>
    </source>
</evidence>
<comment type="subcellular location">
    <subcellularLocation>
        <location evidence="1">Membrane</location>
        <topology evidence="1">Multi-pass membrane protein</topology>
    </subcellularLocation>
</comment>
<comment type="caution">
    <text evidence="8">The sequence shown here is derived from an EMBL/GenBank/DDBJ whole genome shotgun (WGS) entry which is preliminary data.</text>
</comment>
<accession>A0ABC8QLG0</accession>
<keyword evidence="3 6" id="KW-0812">Transmembrane</keyword>
<evidence type="ECO:0000256" key="1">
    <source>
        <dbReference type="ARBA" id="ARBA00004141"/>
    </source>
</evidence>
<dbReference type="InterPro" id="IPR020846">
    <property type="entry name" value="MFS_dom"/>
</dbReference>
<dbReference type="InterPro" id="IPR011701">
    <property type="entry name" value="MFS"/>
</dbReference>
<dbReference type="Pfam" id="PF07690">
    <property type="entry name" value="MFS_1"/>
    <property type="match status" value="1"/>
</dbReference>
<feature type="transmembrane region" description="Helical" evidence="6">
    <location>
        <begin position="111"/>
        <end position="133"/>
    </location>
</feature>
<dbReference type="PROSITE" id="PS50850">
    <property type="entry name" value="MFS"/>
    <property type="match status" value="1"/>
</dbReference>
<feature type="domain" description="Major facilitator superfamily (MFS) profile" evidence="7">
    <location>
        <begin position="20"/>
        <end position="427"/>
    </location>
</feature>
<dbReference type="PANTHER" id="PTHR43791">
    <property type="entry name" value="PERMEASE-RELATED"/>
    <property type="match status" value="1"/>
</dbReference>
<sequence length="441" mass="49432">MQTANAIDERAVTRKITRRVIPFLFILYVISYLDRVNIGYAALQMNRELALSSEAFGFASGIFFIGYFLFEIPSNLLLNKYGARVWIGRILVSWGFVAMISAFAQNAMQLYVLRFLLGVAEAGFFPGLILYLTQWFRAKDLATTIALFLTAIPVSFIVGAPLSTWIMDHVQWFNWSGWRWMIVLEGVPALVGGVLCFLYLTDRPSEAKWLKPQERDWLLNELKREEQARPRVQHHGSLKAMANPRTLYLAFIYFVSQCASFGIGYWMPQIIKSFPQTLSHSQIGLVAMVPYAFMMVVMVLWSRRSDRLKERRLHSALPLAVTGLALLGLGLTANPYLSMLMISLSLAGLYASKSPFWALSTESLPTSTAAVSIAVINSVGNLGGFFGPYVIGYIKHWTHTATSGLMAFSGLFVISFFMTLCIRTGQQDAPALSEPIGEHNR</sequence>
<feature type="transmembrane region" description="Helical" evidence="6">
    <location>
        <begin position="371"/>
        <end position="391"/>
    </location>
</feature>
<feature type="transmembrane region" description="Helical" evidence="6">
    <location>
        <begin position="20"/>
        <end position="43"/>
    </location>
</feature>
<keyword evidence="2" id="KW-0813">Transport</keyword>
<feature type="transmembrane region" description="Helical" evidence="6">
    <location>
        <begin position="403"/>
        <end position="422"/>
    </location>
</feature>
<evidence type="ECO:0000256" key="5">
    <source>
        <dbReference type="ARBA" id="ARBA00023136"/>
    </source>
</evidence>
<dbReference type="AlphaFoldDB" id="A0ABC8QLG0"/>
<feature type="transmembrane region" description="Helical" evidence="6">
    <location>
        <begin position="313"/>
        <end position="333"/>
    </location>
</feature>
<dbReference type="CDD" id="cd17319">
    <property type="entry name" value="MFS_ExuT_GudP_like"/>
    <property type="match status" value="1"/>
</dbReference>
<feature type="transmembrane region" description="Helical" evidence="6">
    <location>
        <begin position="247"/>
        <end position="267"/>
    </location>
</feature>
<evidence type="ECO:0000313" key="9">
    <source>
        <dbReference type="Proteomes" id="UP001189663"/>
    </source>
</evidence>
<feature type="transmembrane region" description="Helical" evidence="6">
    <location>
        <begin position="145"/>
        <end position="166"/>
    </location>
</feature>
<dbReference type="EMBL" id="CATZAT010000007">
    <property type="protein sequence ID" value="CAJ0796706.1"/>
    <property type="molecule type" value="Genomic_DNA"/>
</dbReference>
<dbReference type="SUPFAM" id="SSF103473">
    <property type="entry name" value="MFS general substrate transporter"/>
    <property type="match status" value="1"/>
</dbReference>
<evidence type="ECO:0000313" key="8">
    <source>
        <dbReference type="EMBL" id="CAJ0796706.1"/>
    </source>
</evidence>
<protein>
    <submittedName>
        <fullName evidence="8">Tartrate transporter</fullName>
    </submittedName>
</protein>
<keyword evidence="4 6" id="KW-1133">Transmembrane helix</keyword>
<evidence type="ECO:0000256" key="3">
    <source>
        <dbReference type="ARBA" id="ARBA00022692"/>
    </source>
</evidence>
<dbReference type="GO" id="GO:0016020">
    <property type="term" value="C:membrane"/>
    <property type="evidence" value="ECO:0007669"/>
    <property type="project" value="UniProtKB-SubCell"/>
</dbReference>
<evidence type="ECO:0000256" key="4">
    <source>
        <dbReference type="ARBA" id="ARBA00022989"/>
    </source>
</evidence>
<reference evidence="8 9" key="1">
    <citation type="submission" date="2023-07" db="EMBL/GenBank/DDBJ databases">
        <authorList>
            <person name="Peeters C."/>
        </authorList>
    </citation>
    <scope>NUCLEOTIDE SEQUENCE [LARGE SCALE GENOMIC DNA]</scope>
    <source>
        <strain evidence="8 9">LMG 18096</strain>
    </source>
</reference>
<dbReference type="FunFam" id="1.20.1250.20:FF:000018">
    <property type="entry name" value="MFS transporter permease"/>
    <property type="match status" value="1"/>
</dbReference>
<evidence type="ECO:0000259" key="7">
    <source>
        <dbReference type="PROSITE" id="PS50850"/>
    </source>
</evidence>
<organism evidence="8 9">
    <name type="scientific">Ralstonia holmesii</name>
    <dbReference type="NCBI Taxonomy" id="3058602"/>
    <lineage>
        <taxon>Bacteria</taxon>
        <taxon>Pseudomonadati</taxon>
        <taxon>Pseudomonadota</taxon>
        <taxon>Betaproteobacteria</taxon>
        <taxon>Burkholderiales</taxon>
        <taxon>Burkholderiaceae</taxon>
        <taxon>Ralstonia</taxon>
    </lineage>
</organism>
<feature type="transmembrane region" description="Helical" evidence="6">
    <location>
        <begin position="86"/>
        <end position="105"/>
    </location>
</feature>
<keyword evidence="9" id="KW-1185">Reference proteome</keyword>
<dbReference type="RefSeq" id="WP_316684254.1">
    <property type="nucleotide sequence ID" value="NZ_CATZAT010000007.1"/>
</dbReference>
<dbReference type="PANTHER" id="PTHR43791:SF36">
    <property type="entry name" value="TRANSPORTER, PUTATIVE (AFU_ORTHOLOGUE AFUA_6G08340)-RELATED"/>
    <property type="match status" value="1"/>
</dbReference>
<keyword evidence="5 6" id="KW-0472">Membrane</keyword>
<proteinExistence type="predicted"/>
<gene>
    <name evidence="8" type="primary">ttuB_7</name>
    <name evidence="8" type="ORF">LMG18096_03297</name>
</gene>